<organism evidence="2 3">
    <name type="scientific">Gonapodya prolifera (strain JEL478)</name>
    <name type="common">Monoblepharis prolifera</name>
    <dbReference type="NCBI Taxonomy" id="1344416"/>
    <lineage>
        <taxon>Eukaryota</taxon>
        <taxon>Fungi</taxon>
        <taxon>Fungi incertae sedis</taxon>
        <taxon>Chytridiomycota</taxon>
        <taxon>Chytridiomycota incertae sedis</taxon>
        <taxon>Monoblepharidomycetes</taxon>
        <taxon>Monoblepharidales</taxon>
        <taxon>Gonapodyaceae</taxon>
        <taxon>Gonapodya</taxon>
    </lineage>
</organism>
<evidence type="ECO:0000313" key="2">
    <source>
        <dbReference type="EMBL" id="KXS09611.1"/>
    </source>
</evidence>
<dbReference type="AlphaFoldDB" id="A0A138ZYQ8"/>
<proteinExistence type="predicted"/>
<keyword evidence="1" id="KW-0472">Membrane</keyword>
<accession>A0A138ZYQ8</accession>
<protein>
    <recommendedName>
        <fullName evidence="4">Glycosyltransferase family 25 protein</fullName>
    </recommendedName>
</protein>
<dbReference type="OrthoDB" id="47375at2759"/>
<evidence type="ECO:0000313" key="3">
    <source>
        <dbReference type="Proteomes" id="UP000070544"/>
    </source>
</evidence>
<sequence>MIAEASPSNPAWKAVLAANAGSRVNRFSIIGAILLAIFLLGTPWTISTQRIGDPRSWRDSSYAHQPPRPTGLFPKANATATELLIESQYLAMCRGETVFPEAACVRTKMAEAAQPIQVGLEIWLPSVLRDLYTDGNGAHPENVGSLPAIDRYPYDVAEPVDSRRLPFVYAAANPSNASLMQRFRKRLELNDFRYEWVDFGWREDVIRRQDWIRKYVSTQEIPTGKDTFTPHDLASITPFDVFEKLVNHPTMKHSMYLETDAVPVHGLQRKLASIMRQLEAVAPDWDVVFLGTCHGLEHKEVRQEMMVSPNLASVPRARCFNAVLISKECARKVLEYGARDDLPFSVDDKFDELIKRIPLRSLWAQHPLFYEESKQEARNMFLCEGDWVPAVPARAARKRSGKWCP</sequence>
<dbReference type="EMBL" id="KQ965857">
    <property type="protein sequence ID" value="KXS09611.1"/>
    <property type="molecule type" value="Genomic_DNA"/>
</dbReference>
<evidence type="ECO:0008006" key="4">
    <source>
        <dbReference type="Google" id="ProtNLM"/>
    </source>
</evidence>
<evidence type="ECO:0000256" key="1">
    <source>
        <dbReference type="SAM" id="Phobius"/>
    </source>
</evidence>
<keyword evidence="3" id="KW-1185">Reference proteome</keyword>
<keyword evidence="1" id="KW-1133">Transmembrane helix</keyword>
<name>A0A138ZYQ8_GONPJ</name>
<reference evidence="2 3" key="1">
    <citation type="journal article" date="2015" name="Genome Biol. Evol.">
        <title>Phylogenomic analyses indicate that early fungi evolved digesting cell walls of algal ancestors of land plants.</title>
        <authorList>
            <person name="Chang Y."/>
            <person name="Wang S."/>
            <person name="Sekimoto S."/>
            <person name="Aerts A.L."/>
            <person name="Choi C."/>
            <person name="Clum A."/>
            <person name="LaButti K.M."/>
            <person name="Lindquist E.A."/>
            <person name="Yee Ngan C."/>
            <person name="Ohm R.A."/>
            <person name="Salamov A.A."/>
            <person name="Grigoriev I.V."/>
            <person name="Spatafora J.W."/>
            <person name="Berbee M.L."/>
        </authorList>
    </citation>
    <scope>NUCLEOTIDE SEQUENCE [LARGE SCALE GENOMIC DNA]</scope>
    <source>
        <strain evidence="2 3">JEL478</strain>
    </source>
</reference>
<dbReference type="Proteomes" id="UP000070544">
    <property type="component" value="Unassembled WGS sequence"/>
</dbReference>
<feature type="transmembrane region" description="Helical" evidence="1">
    <location>
        <begin position="27"/>
        <end position="46"/>
    </location>
</feature>
<dbReference type="OMA" id="NDFRYEW"/>
<gene>
    <name evidence="2" type="ORF">M427DRAFT_38667</name>
</gene>
<keyword evidence="1" id="KW-0812">Transmembrane</keyword>